<gene>
    <name evidence="6" type="ORF">BB560_001205</name>
</gene>
<dbReference type="PANTHER" id="PTHR15104">
    <property type="entry name" value="DIHYDROPTERIDINE REDUCTASE"/>
    <property type="match status" value="1"/>
</dbReference>
<evidence type="ECO:0000313" key="7">
    <source>
        <dbReference type="Proteomes" id="UP000245609"/>
    </source>
</evidence>
<keyword evidence="3" id="KW-0521">NADP</keyword>
<dbReference type="GO" id="GO:0005737">
    <property type="term" value="C:cytoplasm"/>
    <property type="evidence" value="ECO:0007669"/>
    <property type="project" value="TreeGrafter"/>
</dbReference>
<keyword evidence="5" id="KW-0732">Signal</keyword>
<organism evidence="6 7">
    <name type="scientific">Smittium megazygosporum</name>
    <dbReference type="NCBI Taxonomy" id="133381"/>
    <lineage>
        <taxon>Eukaryota</taxon>
        <taxon>Fungi</taxon>
        <taxon>Fungi incertae sedis</taxon>
        <taxon>Zoopagomycota</taxon>
        <taxon>Kickxellomycotina</taxon>
        <taxon>Harpellomycetes</taxon>
        <taxon>Harpellales</taxon>
        <taxon>Legeriomycetaceae</taxon>
        <taxon>Smittium</taxon>
    </lineage>
</organism>
<dbReference type="STRING" id="133381.A0A2T9ZIA9"/>
<evidence type="ECO:0000313" key="6">
    <source>
        <dbReference type="EMBL" id="PVV04300.1"/>
    </source>
</evidence>
<dbReference type="AlphaFoldDB" id="A0A2T9ZIA9"/>
<dbReference type="GO" id="GO:0006559">
    <property type="term" value="P:L-phenylalanine catabolic process"/>
    <property type="evidence" value="ECO:0007669"/>
    <property type="project" value="TreeGrafter"/>
</dbReference>
<dbReference type="GO" id="GO:0006729">
    <property type="term" value="P:tetrahydrobiopterin biosynthetic process"/>
    <property type="evidence" value="ECO:0007669"/>
    <property type="project" value="TreeGrafter"/>
</dbReference>
<keyword evidence="7" id="KW-1185">Reference proteome</keyword>
<feature type="signal peptide" evidence="5">
    <location>
        <begin position="1"/>
        <end position="18"/>
    </location>
</feature>
<protein>
    <recommendedName>
        <fullName evidence="8">Dihydropteridine reductase</fullName>
    </recommendedName>
</protein>
<dbReference type="InterPro" id="IPR036291">
    <property type="entry name" value="NAD(P)-bd_dom_sf"/>
</dbReference>
<dbReference type="Gene3D" id="3.40.50.720">
    <property type="entry name" value="NAD(P)-binding Rossmann-like Domain"/>
    <property type="match status" value="1"/>
</dbReference>
<evidence type="ECO:0000256" key="4">
    <source>
        <dbReference type="ARBA" id="ARBA00023002"/>
    </source>
</evidence>
<evidence type="ECO:0000256" key="5">
    <source>
        <dbReference type="SAM" id="SignalP"/>
    </source>
</evidence>
<comment type="subunit">
    <text evidence="2">Homodimer.</text>
</comment>
<evidence type="ECO:0000256" key="3">
    <source>
        <dbReference type="ARBA" id="ARBA00022857"/>
    </source>
</evidence>
<feature type="chain" id="PRO_5015564177" description="Dihydropteridine reductase" evidence="5">
    <location>
        <begin position="19"/>
        <end position="119"/>
    </location>
</feature>
<sequence>MSIFLGGGFLLLTGACAATDGTPGMIGYGLAKAAVHQLIKSLSMKGSGMPENSRVLGILPITLDTPANRNSMPNADFSTWTPLDNLSKEVFSWSTNSSAFPNGALVKVTTTGGKTEYSQ</sequence>
<evidence type="ECO:0008006" key="8">
    <source>
        <dbReference type="Google" id="ProtNLM"/>
    </source>
</evidence>
<dbReference type="GO" id="GO:0070404">
    <property type="term" value="F:NADH binding"/>
    <property type="evidence" value="ECO:0007669"/>
    <property type="project" value="TreeGrafter"/>
</dbReference>
<dbReference type="EMBL" id="MBFS01000141">
    <property type="protein sequence ID" value="PVV04300.1"/>
    <property type="molecule type" value="Genomic_DNA"/>
</dbReference>
<proteinExistence type="inferred from homology"/>
<comment type="similarity">
    <text evidence="1">Belongs to the short-chain dehydrogenases/reductases (SDR) family.</text>
</comment>
<dbReference type="GO" id="GO:0070402">
    <property type="term" value="F:NADPH binding"/>
    <property type="evidence" value="ECO:0007669"/>
    <property type="project" value="TreeGrafter"/>
</dbReference>
<reference evidence="6 7" key="1">
    <citation type="journal article" date="2018" name="MBio">
        <title>Comparative Genomics Reveals the Core Gene Toolbox for the Fungus-Insect Symbiosis.</title>
        <authorList>
            <person name="Wang Y."/>
            <person name="Stata M."/>
            <person name="Wang W."/>
            <person name="Stajich J.E."/>
            <person name="White M.M."/>
            <person name="Moncalvo J.M."/>
        </authorList>
    </citation>
    <scope>NUCLEOTIDE SEQUENCE [LARGE SCALE GENOMIC DNA]</scope>
    <source>
        <strain evidence="6 7">SC-DP-2</strain>
    </source>
</reference>
<dbReference type="OrthoDB" id="1204at2759"/>
<keyword evidence="4" id="KW-0560">Oxidoreductase</keyword>
<evidence type="ECO:0000256" key="1">
    <source>
        <dbReference type="ARBA" id="ARBA00006484"/>
    </source>
</evidence>
<name>A0A2T9ZIA9_9FUNG</name>
<dbReference type="Proteomes" id="UP000245609">
    <property type="component" value="Unassembled WGS sequence"/>
</dbReference>
<dbReference type="GO" id="GO:0004155">
    <property type="term" value="F:6,7-dihydropteridine reductase activity"/>
    <property type="evidence" value="ECO:0007669"/>
    <property type="project" value="TreeGrafter"/>
</dbReference>
<accession>A0A2T9ZIA9</accession>
<dbReference type="PANTHER" id="PTHR15104:SF0">
    <property type="entry name" value="DIHYDROPTERIDINE REDUCTASE"/>
    <property type="match status" value="1"/>
</dbReference>
<comment type="caution">
    <text evidence="6">The sequence shown here is derived from an EMBL/GenBank/DDBJ whole genome shotgun (WGS) entry which is preliminary data.</text>
</comment>
<evidence type="ECO:0000256" key="2">
    <source>
        <dbReference type="ARBA" id="ARBA00011738"/>
    </source>
</evidence>
<dbReference type="SUPFAM" id="SSF51735">
    <property type="entry name" value="NAD(P)-binding Rossmann-fold domains"/>
    <property type="match status" value="1"/>
</dbReference>